<name>A0A8S5M6Y9_9CAUD</name>
<sequence>MKTTPIYGIPYLDGSDLVSGAPEQFAKMANGVETALNEVDNRNTPEGVKPAIATTLETLAGITGVTGQTGYVTADPAEVNNGPYCWTGSAWARIATISDVSDILAEDSSTVMLINSTYGTVKGYRRGKLATLRIDWKSSASGSWTKGDFGTLPEGWRPLFDLNFSFGGRDGANQKIINVRANGTMDYTNNGGTQGTASFGCSLSYAIS</sequence>
<proteinExistence type="predicted"/>
<evidence type="ECO:0000313" key="1">
    <source>
        <dbReference type="EMBL" id="DAD77980.1"/>
    </source>
</evidence>
<dbReference type="EMBL" id="BK014837">
    <property type="protein sequence ID" value="DAD77980.1"/>
    <property type="molecule type" value="Genomic_DNA"/>
</dbReference>
<protein>
    <submittedName>
        <fullName evidence="1">Uncharacterized protein</fullName>
    </submittedName>
</protein>
<organism evidence="1">
    <name type="scientific">Siphoviridae sp. ctETQ12</name>
    <dbReference type="NCBI Taxonomy" id="2826206"/>
    <lineage>
        <taxon>Viruses</taxon>
        <taxon>Duplodnaviria</taxon>
        <taxon>Heunggongvirae</taxon>
        <taxon>Uroviricota</taxon>
        <taxon>Caudoviricetes</taxon>
    </lineage>
</organism>
<accession>A0A8S5M6Y9</accession>
<reference evidence="1" key="1">
    <citation type="journal article" date="2021" name="Proc. Natl. Acad. Sci. U.S.A.">
        <title>A Catalog of Tens of Thousands of Viruses from Human Metagenomes Reveals Hidden Associations with Chronic Diseases.</title>
        <authorList>
            <person name="Tisza M.J."/>
            <person name="Buck C.B."/>
        </authorList>
    </citation>
    <scope>NUCLEOTIDE SEQUENCE</scope>
    <source>
        <strain evidence="1">CtETQ12</strain>
    </source>
</reference>